<evidence type="ECO:0000259" key="2">
    <source>
        <dbReference type="Pfam" id="PF07589"/>
    </source>
</evidence>
<dbReference type="Gene3D" id="2.60.120.260">
    <property type="entry name" value="Galactose-binding domain-like"/>
    <property type="match status" value="1"/>
</dbReference>
<feature type="signal peptide" evidence="1">
    <location>
        <begin position="1"/>
        <end position="20"/>
    </location>
</feature>
<gene>
    <name evidence="3" type="ORF">MED297_19582</name>
</gene>
<organism evidence="3 4">
    <name type="scientific">Reinekea blandensis MED297</name>
    <dbReference type="NCBI Taxonomy" id="314283"/>
    <lineage>
        <taxon>Bacteria</taxon>
        <taxon>Pseudomonadati</taxon>
        <taxon>Pseudomonadota</taxon>
        <taxon>Gammaproteobacteria</taxon>
        <taxon>Oceanospirillales</taxon>
        <taxon>Saccharospirillaceae</taxon>
        <taxon>Reinekea</taxon>
    </lineage>
</organism>
<feature type="chain" id="PRO_5002666347" description="Ice-binding protein C-terminal domain-containing protein" evidence="1">
    <location>
        <begin position="21"/>
        <end position="223"/>
    </location>
</feature>
<dbReference type="OrthoDB" id="5761316at2"/>
<keyword evidence="4" id="KW-1185">Reference proteome</keyword>
<dbReference type="NCBIfam" id="NF038128">
    <property type="entry name" value="choice_anch_J"/>
    <property type="match status" value="1"/>
</dbReference>
<dbReference type="AlphaFoldDB" id="A4B921"/>
<evidence type="ECO:0000256" key="1">
    <source>
        <dbReference type="SAM" id="SignalP"/>
    </source>
</evidence>
<sequence>MSFRIFASTLIVSLCAGAQANLLNNGSFETPDIDDINNNGGSSWEVFTSIDGWTTESGTGIEIQKSGTVVNAYDGDQYVELDSHDFTGESGSTNSFMVQQLLGLNAGGLYELSFWYQPRTNNEDDNGIDVYWSSTTSEFGASVLTADGQSGSFGGWTNFSTTLVATAQEMYLGFQAFGTENTLGGFLDDVTLTAVEVPEPATLGLLALGIFGIGASRRYVKRA</sequence>
<evidence type="ECO:0000313" key="4">
    <source>
        <dbReference type="Proteomes" id="UP000005953"/>
    </source>
</evidence>
<reference evidence="3 4" key="1">
    <citation type="submission" date="2006-02" db="EMBL/GenBank/DDBJ databases">
        <authorList>
            <person name="Pinhassi J."/>
            <person name="Pedros-Alio C."/>
            <person name="Ferriera S."/>
            <person name="Johnson J."/>
            <person name="Kravitz S."/>
            <person name="Halpern A."/>
            <person name="Remington K."/>
            <person name="Beeson K."/>
            <person name="Tran B."/>
            <person name="Rogers Y.-H."/>
            <person name="Friedman R."/>
            <person name="Venter J.C."/>
        </authorList>
    </citation>
    <scope>NUCLEOTIDE SEQUENCE [LARGE SCALE GENOMIC DNA]</scope>
    <source>
        <strain evidence="3 4">MED297</strain>
    </source>
</reference>
<dbReference type="RefSeq" id="WP_008044564.1">
    <property type="nucleotide sequence ID" value="NZ_CH724151.1"/>
</dbReference>
<evidence type="ECO:0000313" key="3">
    <source>
        <dbReference type="EMBL" id="EAR11122.1"/>
    </source>
</evidence>
<comment type="caution">
    <text evidence="3">The sequence shown here is derived from an EMBL/GenBank/DDBJ whole genome shotgun (WGS) entry which is preliminary data.</text>
</comment>
<keyword evidence="1" id="KW-0732">Signal</keyword>
<dbReference type="STRING" id="314283.MED297_19582"/>
<name>A4B921_9GAMM</name>
<dbReference type="EMBL" id="AAOE01000001">
    <property type="protein sequence ID" value="EAR11122.1"/>
    <property type="molecule type" value="Genomic_DNA"/>
</dbReference>
<dbReference type="NCBIfam" id="TIGR02595">
    <property type="entry name" value="PEP_CTERM"/>
    <property type="match status" value="1"/>
</dbReference>
<dbReference type="InterPro" id="IPR013424">
    <property type="entry name" value="Ice-binding_C"/>
</dbReference>
<protein>
    <recommendedName>
        <fullName evidence="2">Ice-binding protein C-terminal domain-containing protein</fullName>
    </recommendedName>
</protein>
<dbReference type="Proteomes" id="UP000005953">
    <property type="component" value="Unassembled WGS sequence"/>
</dbReference>
<dbReference type="HOGENOM" id="CLU_105446_0_0_6"/>
<feature type="domain" description="Ice-binding protein C-terminal" evidence="2">
    <location>
        <begin position="197"/>
        <end position="218"/>
    </location>
</feature>
<dbReference type="Pfam" id="PF07589">
    <property type="entry name" value="PEP-CTERM"/>
    <property type="match status" value="1"/>
</dbReference>
<proteinExistence type="predicted"/>
<accession>A4B921</accession>